<dbReference type="SUPFAM" id="SSF53271">
    <property type="entry name" value="PRTase-like"/>
    <property type="match status" value="1"/>
</dbReference>
<dbReference type="PANTHER" id="PTHR43218:SF1">
    <property type="entry name" value="PHOSPHORIBOSYLTRANSFERASE"/>
    <property type="match status" value="1"/>
</dbReference>
<evidence type="ECO:0000313" key="2">
    <source>
        <dbReference type="EMBL" id="OGD03954.1"/>
    </source>
</evidence>
<protein>
    <recommendedName>
        <fullName evidence="1">Phosphoribosyltransferase domain-containing protein</fullName>
    </recommendedName>
</protein>
<dbReference type="InterPro" id="IPR029057">
    <property type="entry name" value="PRTase-like"/>
</dbReference>
<dbReference type="PANTHER" id="PTHR43218">
    <property type="entry name" value="PHOSPHORIBOSYLTRANSFERASE-RELATED"/>
    <property type="match status" value="1"/>
</dbReference>
<proteinExistence type="predicted"/>
<evidence type="ECO:0000313" key="3">
    <source>
        <dbReference type="Proteomes" id="UP000178993"/>
    </source>
</evidence>
<dbReference type="Proteomes" id="UP000178993">
    <property type="component" value="Unassembled WGS sequence"/>
</dbReference>
<dbReference type="InterPro" id="IPR000836">
    <property type="entry name" value="PRTase_dom"/>
</dbReference>
<reference evidence="2 3" key="1">
    <citation type="journal article" date="2016" name="Nat. Commun.">
        <title>Thousands of microbial genomes shed light on interconnected biogeochemical processes in an aquifer system.</title>
        <authorList>
            <person name="Anantharaman K."/>
            <person name="Brown C.T."/>
            <person name="Hug L.A."/>
            <person name="Sharon I."/>
            <person name="Castelle C.J."/>
            <person name="Probst A.J."/>
            <person name="Thomas B.C."/>
            <person name="Singh A."/>
            <person name="Wilkins M.J."/>
            <person name="Karaoz U."/>
            <person name="Brodie E.L."/>
            <person name="Williams K.H."/>
            <person name="Hubbard S.S."/>
            <person name="Banfield J.F."/>
        </authorList>
    </citation>
    <scope>NUCLEOTIDE SEQUENCE [LARGE SCALE GENOMIC DNA]</scope>
</reference>
<comment type="caution">
    <text evidence="2">The sequence shown here is derived from an EMBL/GenBank/DDBJ whole genome shotgun (WGS) entry which is preliminary data.</text>
</comment>
<feature type="domain" description="Phosphoribosyltransferase" evidence="1">
    <location>
        <begin position="37"/>
        <end position="173"/>
    </location>
</feature>
<dbReference type="EMBL" id="MEXL01000008">
    <property type="protein sequence ID" value="OGD03954.1"/>
    <property type="molecule type" value="Genomic_DNA"/>
</dbReference>
<dbReference type="Gene3D" id="3.40.50.2020">
    <property type="match status" value="1"/>
</dbReference>
<sequence>MQWFDIEVCGLRRRLPIVSMGPKLKVASVSLLGDVELVKAAARELVSRIDGLHPEVLIGPETKVVPLLQVMSELMRLQRYVVCRKGIQAYMVDQAVVVPGELRNRRVREMAIDGQDAKYLGGKRTVIVDDVVFTGSSFRMVGQLLLKVGAVNCGLAAVFRQGGEFGEKMEYLYELPVF</sequence>
<dbReference type="Pfam" id="PF00156">
    <property type="entry name" value="Pribosyltran"/>
    <property type="match status" value="1"/>
</dbReference>
<dbReference type="AlphaFoldDB" id="A0A1F4ZET8"/>
<organism evidence="2 3">
    <name type="scientific">Candidatus Amesbacteria bacterium RIFCSPHIGHO2_12_FULL_48_14</name>
    <dbReference type="NCBI Taxonomy" id="1797257"/>
    <lineage>
        <taxon>Bacteria</taxon>
        <taxon>Candidatus Amesiibacteriota</taxon>
    </lineage>
</organism>
<name>A0A1F4ZET8_9BACT</name>
<dbReference type="NCBIfam" id="NF005592">
    <property type="entry name" value="PRK07322.1"/>
    <property type="match status" value="1"/>
</dbReference>
<dbReference type="CDD" id="cd06223">
    <property type="entry name" value="PRTases_typeI"/>
    <property type="match status" value="1"/>
</dbReference>
<accession>A0A1F4ZET8</accession>
<gene>
    <name evidence="2" type="ORF">A3E17_01790</name>
</gene>
<evidence type="ECO:0000259" key="1">
    <source>
        <dbReference type="Pfam" id="PF00156"/>
    </source>
</evidence>